<dbReference type="CDD" id="cd00077">
    <property type="entry name" value="HDc"/>
    <property type="match status" value="1"/>
</dbReference>
<feature type="domain" description="HD-GYP" evidence="3">
    <location>
        <begin position="300"/>
        <end position="496"/>
    </location>
</feature>
<proteinExistence type="predicted"/>
<dbReference type="InterPro" id="IPR037522">
    <property type="entry name" value="HD_GYP_dom"/>
</dbReference>
<dbReference type="InterPro" id="IPR052020">
    <property type="entry name" value="Cyclic_di-GMP/3'3'-cGAMP_PDE"/>
</dbReference>
<dbReference type="GO" id="GO:0006355">
    <property type="term" value="P:regulation of DNA-templated transcription"/>
    <property type="evidence" value="ECO:0007669"/>
    <property type="project" value="InterPro"/>
</dbReference>
<dbReference type="InterPro" id="IPR003607">
    <property type="entry name" value="HD/PDEase_dom"/>
</dbReference>
<dbReference type="InterPro" id="IPR036388">
    <property type="entry name" value="WH-like_DNA-bd_sf"/>
</dbReference>
<reference evidence="4 5" key="1">
    <citation type="journal article" date="2019" name="Emerg. Microbes Infect.">
        <title>Comprehensive subspecies identification of 175 nontuberculous mycobacteria species based on 7547 genomic profiles.</title>
        <authorList>
            <person name="Matsumoto Y."/>
            <person name="Kinjo T."/>
            <person name="Motooka D."/>
            <person name="Nabeya D."/>
            <person name="Jung N."/>
            <person name="Uechi K."/>
            <person name="Horii T."/>
            <person name="Iida T."/>
            <person name="Fujita J."/>
            <person name="Nakamura S."/>
        </authorList>
    </citation>
    <scope>NUCLEOTIDE SEQUENCE [LARGE SCALE GENOMIC DNA]</scope>
    <source>
        <strain evidence="4 5">JCM 13323</strain>
    </source>
</reference>
<dbReference type="KEGG" id="mpsc:MPSYJ_46040"/>
<sequence length="568" mass="61553">MPTGCRDGTIGSVSTLHDRPKSGNRRWKHLPVHVGVHNEHVHPSGNDSDRGLRRAELLAAISLAIDLGLGQPMEHMLRSSLIATRIAERMGLDAERRATVYYANLVGWIGCHADSHELAALFGDDIAFRADTYGVDMAGLPFLRLMLSHVGRGSPGWERSVRAAAFLMTARHQVGELINSHCTSAGVLSDRMGLDPGVGRALAYIFERWDGRGMPNGVEGQEIPREIQIVRLADVAEVHLRTGGVSRAVEVVRSRRGTQFSPEVADVFVRDAAVIVDGLLDIDVWTAALAQAPDRHRTLDAGEADDMLRAVADFVDLKCPCSAGYSRAVADLAAGAARRLRMPSVDVSRLYRAGLVHGLGRLGVSNHIWNKKGPLSTAESERLRLYPYLTGRILSRVGGLESVVSIATKGEERIDGSGFPRGLVGAELSAADRLLAASVAYHQLLEPHRDRPALDGPGAAQTLREHARAGRLDADSVEAVLAVAGHRAPRRTSRDGSLTPREVDVLRLVAQGRSNREIAAELHIAEKTARNHVERVYAKLNVNNRTQASLAAIDRGLAPFVAEGTHRR</sequence>
<evidence type="ECO:0000313" key="5">
    <source>
        <dbReference type="Proteomes" id="UP000466514"/>
    </source>
</evidence>
<evidence type="ECO:0000259" key="2">
    <source>
        <dbReference type="PROSITE" id="PS50043"/>
    </source>
</evidence>
<dbReference type="SMART" id="SM00421">
    <property type="entry name" value="HTH_LUXR"/>
    <property type="match status" value="1"/>
</dbReference>
<dbReference type="PANTHER" id="PTHR45228">
    <property type="entry name" value="CYCLIC DI-GMP PHOSPHODIESTERASE TM_0186-RELATED"/>
    <property type="match status" value="1"/>
</dbReference>
<dbReference type="PROSITE" id="PS51832">
    <property type="entry name" value="HD_GYP"/>
    <property type="match status" value="1"/>
</dbReference>
<dbReference type="Proteomes" id="UP000466514">
    <property type="component" value="Chromosome"/>
</dbReference>
<dbReference type="PRINTS" id="PR00038">
    <property type="entry name" value="HTHLUXR"/>
</dbReference>
<keyword evidence="4" id="KW-0378">Hydrolase</keyword>
<dbReference type="Gene3D" id="1.10.10.10">
    <property type="entry name" value="Winged helix-like DNA-binding domain superfamily/Winged helix DNA-binding domain"/>
    <property type="match status" value="1"/>
</dbReference>
<feature type="region of interest" description="Disordered" evidence="1">
    <location>
        <begin position="1"/>
        <end position="25"/>
    </location>
</feature>
<dbReference type="GO" id="GO:0003677">
    <property type="term" value="F:DNA binding"/>
    <property type="evidence" value="ECO:0007669"/>
    <property type="project" value="InterPro"/>
</dbReference>
<dbReference type="AlphaFoldDB" id="A0A7I7MHZ6"/>
<dbReference type="SUPFAM" id="SSF109604">
    <property type="entry name" value="HD-domain/PDEase-like"/>
    <property type="match status" value="2"/>
</dbReference>
<dbReference type="Pfam" id="PF13487">
    <property type="entry name" value="HD_5"/>
    <property type="match status" value="1"/>
</dbReference>
<evidence type="ECO:0000256" key="1">
    <source>
        <dbReference type="SAM" id="MobiDB-lite"/>
    </source>
</evidence>
<keyword evidence="5" id="KW-1185">Reference proteome</keyword>
<evidence type="ECO:0000313" key="4">
    <source>
        <dbReference type="EMBL" id="BBX71143.1"/>
    </source>
</evidence>
<dbReference type="PROSITE" id="PS50043">
    <property type="entry name" value="HTH_LUXR_2"/>
    <property type="match status" value="1"/>
</dbReference>
<organism evidence="4 5">
    <name type="scientific">Mycolicibacterium psychrotolerans</name>
    <dbReference type="NCBI Taxonomy" id="216929"/>
    <lineage>
        <taxon>Bacteria</taxon>
        <taxon>Bacillati</taxon>
        <taxon>Actinomycetota</taxon>
        <taxon>Actinomycetes</taxon>
        <taxon>Mycobacteriales</taxon>
        <taxon>Mycobacteriaceae</taxon>
        <taxon>Mycolicibacterium</taxon>
    </lineage>
</organism>
<name>A0A7I7MHZ6_9MYCO</name>
<dbReference type="Gene3D" id="1.10.3210.10">
    <property type="entry name" value="Hypothetical protein af1432"/>
    <property type="match status" value="2"/>
</dbReference>
<accession>A0A7I7MHZ6</accession>
<dbReference type="Pfam" id="PF00196">
    <property type="entry name" value="GerE"/>
    <property type="match status" value="1"/>
</dbReference>
<dbReference type="GO" id="GO:0016787">
    <property type="term" value="F:hydrolase activity"/>
    <property type="evidence" value="ECO:0007669"/>
    <property type="project" value="UniProtKB-KW"/>
</dbReference>
<dbReference type="SUPFAM" id="SSF46894">
    <property type="entry name" value="C-terminal effector domain of the bipartite response regulators"/>
    <property type="match status" value="1"/>
</dbReference>
<dbReference type="InterPro" id="IPR016032">
    <property type="entry name" value="Sig_transdc_resp-reg_C-effctor"/>
</dbReference>
<dbReference type="EMBL" id="AP022574">
    <property type="protein sequence ID" value="BBX71143.1"/>
    <property type="molecule type" value="Genomic_DNA"/>
</dbReference>
<evidence type="ECO:0000259" key="3">
    <source>
        <dbReference type="PROSITE" id="PS51832"/>
    </source>
</evidence>
<protein>
    <submittedName>
        <fullName evidence="4">Metal-dependent phosphohydrolase</fullName>
    </submittedName>
</protein>
<gene>
    <name evidence="4" type="ORF">MPSYJ_46040</name>
</gene>
<dbReference type="InterPro" id="IPR000792">
    <property type="entry name" value="Tscrpt_reg_LuxR_C"/>
</dbReference>
<dbReference type="CDD" id="cd06170">
    <property type="entry name" value="LuxR_C_like"/>
    <property type="match status" value="1"/>
</dbReference>
<feature type="domain" description="HTH luxR-type" evidence="2">
    <location>
        <begin position="491"/>
        <end position="556"/>
    </location>
</feature>